<dbReference type="PATRIC" id="fig|716541.4.peg.277"/>
<proteinExistence type="predicted"/>
<keyword evidence="2" id="KW-1185">Reference proteome</keyword>
<dbReference type="OrthoDB" id="6625337at2"/>
<keyword evidence="1" id="KW-0614">Plasmid</keyword>
<dbReference type="EMBL" id="CP001920">
    <property type="protein sequence ID" value="ADF65050.1"/>
    <property type="molecule type" value="Genomic_DNA"/>
</dbReference>
<evidence type="ECO:0000313" key="2">
    <source>
        <dbReference type="Proteomes" id="UP000002363"/>
    </source>
</evidence>
<protein>
    <submittedName>
        <fullName evidence="1">Uncharacterized protein</fullName>
    </submittedName>
</protein>
<dbReference type="AlphaFoldDB" id="A0A0H3CWS7"/>
<sequence>MTEQIDLVKEAEGKGFLRGVIFAVAELMRGHGDTVISKDVLDTLGGQLHEACRESSEYDVRALREVFSDLPFGNDADYDNLRLVSLDLDGRDCDQDDAYSFEVRGDYGAETLVIARFEELEAAQAFISMNASLMMSGEEVDDE</sequence>
<organism evidence="1 2">
    <name type="scientific">Enterobacter cloacae subsp. cloacae (strain ATCC 13047 / DSM 30054 / NBRC 13535 / NCTC 10005 / WDCM 00083 / NCDC 279-56)</name>
    <dbReference type="NCBI Taxonomy" id="716541"/>
    <lineage>
        <taxon>Bacteria</taxon>
        <taxon>Pseudomonadati</taxon>
        <taxon>Pseudomonadota</taxon>
        <taxon>Gammaproteobacteria</taxon>
        <taxon>Enterobacterales</taxon>
        <taxon>Enterobacteriaceae</taxon>
        <taxon>Enterobacter</taxon>
        <taxon>Enterobacter cloacae complex</taxon>
    </lineage>
</organism>
<evidence type="ECO:0000313" key="1">
    <source>
        <dbReference type="EMBL" id="ADF65050.1"/>
    </source>
</evidence>
<dbReference type="RefSeq" id="WP_013087358.1">
    <property type="nucleotide sequence ID" value="NC_014108.1"/>
</dbReference>
<dbReference type="Proteomes" id="UP000002363">
    <property type="component" value="Plasmid pECL_B"/>
</dbReference>
<geneLocation type="plasmid" evidence="1 2">
    <name>pECL_B</name>
</geneLocation>
<dbReference type="KEGG" id="enc:ECL_B088"/>
<dbReference type="EnsemblBacteria" id="ADF65050">
    <property type="protein sequence ID" value="ADF65050"/>
    <property type="gene ID" value="ECL_B088"/>
</dbReference>
<reference evidence="1 2" key="1">
    <citation type="journal article" date="2010" name="J. Bacteriol.">
        <title>Complete genome sequence of Enterobacter cloacae subsp. cloacae type strain ATCC 13047.</title>
        <authorList>
            <person name="Ren Y."/>
            <person name="Ren Y."/>
            <person name="Zhou Z."/>
            <person name="Guo X."/>
            <person name="Li Y."/>
            <person name="Feng L."/>
            <person name="Wang L."/>
        </authorList>
    </citation>
    <scope>NUCLEOTIDE SEQUENCE [LARGE SCALE GENOMIC DNA]</scope>
    <source>
        <strain evidence="2">ATCC 13047 / DSM 30054 / NBRC 13535 / NCTC 10005 / WDCM 00083 / NCDC 279-56</strain>
        <plasmid evidence="1">pECL_B</plasmid>
    </source>
</reference>
<dbReference type="HOGENOM" id="CLU_1803116_0_0_6"/>
<name>A0A0H3CWS7_ENTCC</name>
<gene>
    <name evidence="1" type="ordered locus">ECL_B088</name>
</gene>
<accession>A0A0H3CWS7</accession>